<accession>A0ABP8BYG5</accession>
<dbReference type="Proteomes" id="UP001501710">
    <property type="component" value="Unassembled WGS sequence"/>
</dbReference>
<dbReference type="InterPro" id="IPR036890">
    <property type="entry name" value="HATPase_C_sf"/>
</dbReference>
<evidence type="ECO:0000313" key="3">
    <source>
        <dbReference type="EMBL" id="GAA4229946.1"/>
    </source>
</evidence>
<dbReference type="Gene3D" id="3.30.565.10">
    <property type="entry name" value="Histidine kinase-like ATPase, C-terminal domain"/>
    <property type="match status" value="1"/>
</dbReference>
<dbReference type="PANTHER" id="PTHR35526">
    <property type="entry name" value="ANTI-SIGMA-F FACTOR RSBW-RELATED"/>
    <property type="match status" value="1"/>
</dbReference>
<evidence type="ECO:0000256" key="1">
    <source>
        <dbReference type="ARBA" id="ARBA00022527"/>
    </source>
</evidence>
<comment type="caution">
    <text evidence="3">The sequence shown here is derived from an EMBL/GenBank/DDBJ whole genome shotgun (WGS) entry which is preliminary data.</text>
</comment>
<name>A0ABP8BYG5_9ACTN</name>
<evidence type="ECO:0000259" key="2">
    <source>
        <dbReference type="Pfam" id="PF02518"/>
    </source>
</evidence>
<organism evidence="3 4">
    <name type="scientific">Actinomadura meridiana</name>
    <dbReference type="NCBI Taxonomy" id="559626"/>
    <lineage>
        <taxon>Bacteria</taxon>
        <taxon>Bacillati</taxon>
        <taxon>Actinomycetota</taxon>
        <taxon>Actinomycetes</taxon>
        <taxon>Streptosporangiales</taxon>
        <taxon>Thermomonosporaceae</taxon>
        <taxon>Actinomadura</taxon>
    </lineage>
</organism>
<feature type="domain" description="Histidine kinase/HSP90-like ATPase" evidence="2">
    <location>
        <begin position="47"/>
        <end position="131"/>
    </location>
</feature>
<dbReference type="Pfam" id="PF02518">
    <property type="entry name" value="HATPase_c"/>
    <property type="match status" value="1"/>
</dbReference>
<protein>
    <recommendedName>
        <fullName evidence="2">Histidine kinase/HSP90-like ATPase domain-containing protein</fullName>
    </recommendedName>
</protein>
<dbReference type="EMBL" id="BAABAS010000005">
    <property type="protein sequence ID" value="GAA4229946.1"/>
    <property type="molecule type" value="Genomic_DNA"/>
</dbReference>
<gene>
    <name evidence="3" type="ORF">GCM10022254_23560</name>
</gene>
<evidence type="ECO:0000313" key="4">
    <source>
        <dbReference type="Proteomes" id="UP001501710"/>
    </source>
</evidence>
<reference evidence="4" key="1">
    <citation type="journal article" date="2019" name="Int. J. Syst. Evol. Microbiol.">
        <title>The Global Catalogue of Microorganisms (GCM) 10K type strain sequencing project: providing services to taxonomists for standard genome sequencing and annotation.</title>
        <authorList>
            <consortium name="The Broad Institute Genomics Platform"/>
            <consortium name="The Broad Institute Genome Sequencing Center for Infectious Disease"/>
            <person name="Wu L."/>
            <person name="Ma J."/>
        </authorList>
    </citation>
    <scope>NUCLEOTIDE SEQUENCE [LARGE SCALE GENOMIC DNA]</scope>
    <source>
        <strain evidence="4">JCM 17440</strain>
    </source>
</reference>
<keyword evidence="4" id="KW-1185">Reference proteome</keyword>
<dbReference type="CDD" id="cd16936">
    <property type="entry name" value="HATPase_RsbW-like"/>
    <property type="match status" value="1"/>
</dbReference>
<dbReference type="RefSeq" id="WP_344894342.1">
    <property type="nucleotide sequence ID" value="NZ_BAABAS010000005.1"/>
</dbReference>
<keyword evidence="1" id="KW-0418">Kinase</keyword>
<dbReference type="PANTHER" id="PTHR35526:SF3">
    <property type="entry name" value="ANTI-SIGMA-F FACTOR RSBW"/>
    <property type="match status" value="1"/>
</dbReference>
<keyword evidence="1" id="KW-0808">Transferase</keyword>
<keyword evidence="1" id="KW-0723">Serine/threonine-protein kinase</keyword>
<dbReference type="InterPro" id="IPR003594">
    <property type="entry name" value="HATPase_dom"/>
</dbReference>
<dbReference type="SUPFAM" id="SSF55874">
    <property type="entry name" value="ATPase domain of HSP90 chaperone/DNA topoisomerase II/histidine kinase"/>
    <property type="match status" value="1"/>
</dbReference>
<proteinExistence type="predicted"/>
<sequence length="132" mass="14487">MPAVAQAPEVPTLVIPPTKNAPKIARDFLAGCFCDLGIADDYVGRVVVSELVSNVHVHVKFGQVTVRVFEDERGDCVVIEVEDASRRLPVIKEVEGSAESGRGLSMMSLLVREWGVRLTSEEGKIVWARLDR</sequence>
<dbReference type="InterPro" id="IPR050267">
    <property type="entry name" value="Anti-sigma-factor_SerPK"/>
</dbReference>